<dbReference type="InterPro" id="IPR036259">
    <property type="entry name" value="MFS_trans_sf"/>
</dbReference>
<sequence length="731" mass="79468">MTPSQTHRPVPSPVRSFRQLRSLDQFSYSLRVFVALAGVMAGCSIFGALDLVIPLFLGVIAGALAETDDSWWGRAKAVAITLALFAVSAFCVGLFAPTPWLFVAAMIASTFTLSMSGALGARYTTIAHATLTLAVYAMLGLEQVGATPDLWRAPLLLTLGAAWYGLLSVVWQALLPFEPVTLGLAGLFDEVGAYLEEKSALFEPRRHPDIEGARVLLARRNGGVVIALNRVKELIRRRVATDRDDPRVERCLALFFTAQDIHERASSSHIAYEDFTRAFFHSDVMFRCRRLLQAQGRACRALARRLRGGPAVDTAESGQALEDLHASMAFLKARDLPDQRPLMPSLGDLVANLEALQSDLERTEAPADPAAAHPDTSLFDDSPGSLAEAGRRVMSHLTPASPVFRHALRLTLALGVGYCLKILVHPAQGYWILLTALFVCLPNYASTRRRLWQRIAGTVLGLLAGWALITLFPAREIQQSIAVVAGVAFFVWRTGRYTLATGAITLMVLCCFNQVVDGYSIIWPRLIDTLIGSAISGLVVVFVLPDWQGRQLHKGVAATLTGASGYLRALIRQYGSSKSDDLAYRVARRTAQEADAALSTTLSNMLQEPERHRRDADACMRHLVLSHTLLSYLSALGAHRDALPALAPDRPLGRAALRLAGALDDLAADLAARRAVALDDGTDDAIARDLADVAGPIDDRERLVRTQLALICRQLAPIRRSAQQIQATIGT</sequence>
<evidence type="ECO:0000256" key="3">
    <source>
        <dbReference type="ARBA" id="ARBA00022692"/>
    </source>
</evidence>
<evidence type="ECO:0000259" key="8">
    <source>
        <dbReference type="Pfam" id="PF12805"/>
    </source>
</evidence>
<feature type="domain" description="Integral membrane protein YccS N-terminal" evidence="8">
    <location>
        <begin position="78"/>
        <end position="357"/>
    </location>
</feature>
<dbReference type="RefSeq" id="WP_131305954.1">
    <property type="nucleotide sequence ID" value="NZ_SJFN01000003.1"/>
</dbReference>
<evidence type="ECO:0000256" key="4">
    <source>
        <dbReference type="ARBA" id="ARBA00022989"/>
    </source>
</evidence>
<feature type="domain" description="Integral membrane bound transporter" evidence="9">
    <location>
        <begin position="424"/>
        <end position="536"/>
    </location>
</feature>
<dbReference type="InterPro" id="IPR010019">
    <property type="entry name" value="Integral_membrane_YccS"/>
</dbReference>
<dbReference type="SUPFAM" id="SSF103473">
    <property type="entry name" value="MFS general substrate transporter"/>
    <property type="match status" value="1"/>
</dbReference>
<gene>
    <name evidence="10" type="primary">yccS</name>
    <name evidence="10" type="ORF">EYW49_03045</name>
</gene>
<dbReference type="OrthoDB" id="581879at2"/>
<reference evidence="10 11" key="1">
    <citation type="submission" date="2019-02" db="EMBL/GenBank/DDBJ databases">
        <title>Siculibacillus lacustris gen. nov., sp. nov., a new rosette-forming bacterium isolated from a freshwater crater lake (Lake St. Ana, Romania).</title>
        <authorList>
            <person name="Felfoldi T."/>
            <person name="Marton Z."/>
            <person name="Szabo A."/>
            <person name="Mentes A."/>
            <person name="Boka K."/>
            <person name="Marialigeti K."/>
            <person name="Mathe I."/>
            <person name="Koncz M."/>
            <person name="Schumann P."/>
            <person name="Toth E."/>
        </authorList>
    </citation>
    <scope>NUCLEOTIDE SEQUENCE [LARGE SCALE GENOMIC DNA]</scope>
    <source>
        <strain evidence="10 11">SA-279</strain>
    </source>
</reference>
<keyword evidence="3 7" id="KW-0812">Transmembrane</keyword>
<keyword evidence="11" id="KW-1185">Reference proteome</keyword>
<protein>
    <submittedName>
        <fullName evidence="10">TIGR01666 family membrane protein</fullName>
    </submittedName>
</protein>
<keyword evidence="4 7" id="KW-1133">Transmembrane helix</keyword>
<feature type="transmembrane region" description="Helical" evidence="7">
    <location>
        <begin position="32"/>
        <end position="65"/>
    </location>
</feature>
<feature type="transmembrane region" description="Helical" evidence="7">
    <location>
        <begin position="451"/>
        <end position="471"/>
    </location>
</feature>
<dbReference type="EMBL" id="SJFN01000003">
    <property type="protein sequence ID" value="TBW40720.1"/>
    <property type="molecule type" value="Genomic_DNA"/>
</dbReference>
<dbReference type="NCBIfam" id="TIGR01666">
    <property type="entry name" value="YCCS"/>
    <property type="match status" value="1"/>
</dbReference>
<keyword evidence="2" id="KW-1003">Cell membrane</keyword>
<dbReference type="InterPro" id="IPR032692">
    <property type="entry name" value="YccS_N"/>
</dbReference>
<comment type="caution">
    <text evidence="10">The sequence shown here is derived from an EMBL/GenBank/DDBJ whole genome shotgun (WGS) entry which is preliminary data.</text>
</comment>
<evidence type="ECO:0000313" key="10">
    <source>
        <dbReference type="EMBL" id="TBW40720.1"/>
    </source>
</evidence>
<evidence type="ECO:0000256" key="2">
    <source>
        <dbReference type="ARBA" id="ARBA00022475"/>
    </source>
</evidence>
<evidence type="ECO:0000256" key="1">
    <source>
        <dbReference type="ARBA" id="ARBA00004651"/>
    </source>
</evidence>
<feature type="transmembrane region" description="Helical" evidence="7">
    <location>
        <begin position="153"/>
        <end position="174"/>
    </location>
</feature>
<dbReference type="Pfam" id="PF13515">
    <property type="entry name" value="FUSC_2"/>
    <property type="match status" value="1"/>
</dbReference>
<dbReference type="Pfam" id="PF12805">
    <property type="entry name" value="FUSC-like"/>
    <property type="match status" value="1"/>
</dbReference>
<feature type="transmembrane region" description="Helical" evidence="7">
    <location>
        <begin position="499"/>
        <end position="516"/>
    </location>
</feature>
<comment type="similarity">
    <text evidence="6">Belongs to the YccS/YhfK family.</text>
</comment>
<keyword evidence="5 7" id="KW-0472">Membrane</keyword>
<comment type="subcellular location">
    <subcellularLocation>
        <location evidence="1">Cell membrane</location>
        <topology evidence="1">Multi-pass membrane protein</topology>
    </subcellularLocation>
</comment>
<feature type="transmembrane region" description="Helical" evidence="7">
    <location>
        <begin position="428"/>
        <end position="444"/>
    </location>
</feature>
<organism evidence="10 11">
    <name type="scientific">Siculibacillus lacustris</name>
    <dbReference type="NCBI Taxonomy" id="1549641"/>
    <lineage>
        <taxon>Bacteria</taxon>
        <taxon>Pseudomonadati</taxon>
        <taxon>Pseudomonadota</taxon>
        <taxon>Alphaproteobacteria</taxon>
        <taxon>Hyphomicrobiales</taxon>
        <taxon>Ancalomicrobiaceae</taxon>
        <taxon>Siculibacillus</taxon>
    </lineage>
</organism>
<dbReference type="Proteomes" id="UP000292781">
    <property type="component" value="Unassembled WGS sequence"/>
</dbReference>
<feature type="transmembrane region" description="Helical" evidence="7">
    <location>
        <begin position="522"/>
        <end position="544"/>
    </location>
</feature>
<name>A0A4Q9VWL2_9HYPH</name>
<proteinExistence type="inferred from homology"/>
<feature type="transmembrane region" description="Helical" evidence="7">
    <location>
        <begin position="77"/>
        <end position="103"/>
    </location>
</feature>
<evidence type="ECO:0000259" key="9">
    <source>
        <dbReference type="Pfam" id="PF13515"/>
    </source>
</evidence>
<feature type="transmembrane region" description="Helical" evidence="7">
    <location>
        <begin position="477"/>
        <end position="492"/>
    </location>
</feature>
<accession>A0A4Q9VWL2</accession>
<dbReference type="PANTHER" id="PTHR30509:SF8">
    <property type="entry name" value="INNER MEMBRANE PROTEIN YCCS"/>
    <property type="match status" value="1"/>
</dbReference>
<dbReference type="InterPro" id="IPR010020">
    <property type="entry name" value="Integral_membrane_YCCS_YHJK"/>
</dbReference>
<dbReference type="NCBIfam" id="TIGR01667">
    <property type="entry name" value="YCCS_YHFK"/>
    <property type="match status" value="1"/>
</dbReference>
<evidence type="ECO:0000256" key="6">
    <source>
        <dbReference type="ARBA" id="ARBA00043993"/>
    </source>
</evidence>
<dbReference type="GO" id="GO:0005886">
    <property type="term" value="C:plasma membrane"/>
    <property type="evidence" value="ECO:0007669"/>
    <property type="project" value="UniProtKB-SubCell"/>
</dbReference>
<evidence type="ECO:0000256" key="5">
    <source>
        <dbReference type="ARBA" id="ARBA00023136"/>
    </source>
</evidence>
<dbReference type="PANTHER" id="PTHR30509">
    <property type="entry name" value="P-HYDROXYBENZOIC ACID EFFLUX PUMP SUBUNIT-RELATED"/>
    <property type="match status" value="1"/>
</dbReference>
<evidence type="ECO:0000313" key="11">
    <source>
        <dbReference type="Proteomes" id="UP000292781"/>
    </source>
</evidence>
<feature type="transmembrane region" description="Helical" evidence="7">
    <location>
        <begin position="123"/>
        <end position="141"/>
    </location>
</feature>
<dbReference type="InterPro" id="IPR049453">
    <property type="entry name" value="Memb_transporter_dom"/>
</dbReference>
<dbReference type="AlphaFoldDB" id="A0A4Q9VWL2"/>
<evidence type="ECO:0000256" key="7">
    <source>
        <dbReference type="SAM" id="Phobius"/>
    </source>
</evidence>